<keyword evidence="1" id="KW-0812">Transmembrane</keyword>
<dbReference type="EMBL" id="WJQU01000001">
    <property type="protein sequence ID" value="KAJ6647707.1"/>
    <property type="molecule type" value="Genomic_DNA"/>
</dbReference>
<reference evidence="2" key="1">
    <citation type="submission" date="2022-07" db="EMBL/GenBank/DDBJ databases">
        <authorList>
            <person name="Trinca V."/>
            <person name="Uliana J.V.C."/>
            <person name="Torres T.T."/>
            <person name="Ward R.J."/>
            <person name="Monesi N."/>
        </authorList>
    </citation>
    <scope>NUCLEOTIDE SEQUENCE</scope>
    <source>
        <strain evidence="2">HSMRA1968</strain>
        <tissue evidence="2">Whole embryos</tissue>
    </source>
</reference>
<evidence type="ECO:0000256" key="1">
    <source>
        <dbReference type="SAM" id="Phobius"/>
    </source>
</evidence>
<gene>
    <name evidence="2" type="ORF">Bhyg_02930</name>
</gene>
<keyword evidence="3" id="KW-1185">Reference proteome</keyword>
<dbReference type="AlphaFoldDB" id="A0A9Q0S703"/>
<keyword evidence="1" id="KW-1133">Transmembrane helix</keyword>
<keyword evidence="1" id="KW-0472">Membrane</keyword>
<name>A0A9Q0S703_9DIPT</name>
<protein>
    <submittedName>
        <fullName evidence="2">Uncharacterized protein</fullName>
    </submittedName>
</protein>
<evidence type="ECO:0000313" key="3">
    <source>
        <dbReference type="Proteomes" id="UP001151699"/>
    </source>
</evidence>
<feature type="transmembrane region" description="Helical" evidence="1">
    <location>
        <begin position="35"/>
        <end position="53"/>
    </location>
</feature>
<accession>A0A9Q0S703</accession>
<feature type="non-terminal residue" evidence="2">
    <location>
        <position position="1"/>
    </location>
</feature>
<evidence type="ECO:0000313" key="2">
    <source>
        <dbReference type="EMBL" id="KAJ6647707.1"/>
    </source>
</evidence>
<comment type="caution">
    <text evidence="2">The sequence shown here is derived from an EMBL/GenBank/DDBJ whole genome shotgun (WGS) entry which is preliminary data.</text>
</comment>
<dbReference type="Proteomes" id="UP001151699">
    <property type="component" value="Chromosome A"/>
</dbReference>
<organism evidence="2 3">
    <name type="scientific">Pseudolycoriella hygida</name>
    <dbReference type="NCBI Taxonomy" id="35572"/>
    <lineage>
        <taxon>Eukaryota</taxon>
        <taxon>Metazoa</taxon>
        <taxon>Ecdysozoa</taxon>
        <taxon>Arthropoda</taxon>
        <taxon>Hexapoda</taxon>
        <taxon>Insecta</taxon>
        <taxon>Pterygota</taxon>
        <taxon>Neoptera</taxon>
        <taxon>Endopterygota</taxon>
        <taxon>Diptera</taxon>
        <taxon>Nematocera</taxon>
        <taxon>Sciaroidea</taxon>
        <taxon>Sciaridae</taxon>
        <taxon>Pseudolycoriella</taxon>
    </lineage>
</organism>
<proteinExistence type="predicted"/>
<sequence length="180" mass="20801">CGLLIAFHSLVQHKWINVQPASVAFRAHDLVEKKMRFFVFLLIAAVVMPMVVNGDRRERSVVKYLNKLLFWQEFKCVLDCAITEANKIECKGGAVTIACLGKKMRFFVFLLIVAVVMSMQQFYYSLACHNIDFLIRDGKDCIENCGLRSWEQKVCGEIIKDICANIIKNKRRIFVLIYKK</sequence>
<feature type="transmembrane region" description="Helical" evidence="1">
    <location>
        <begin position="106"/>
        <end position="126"/>
    </location>
</feature>
<feature type="non-terminal residue" evidence="2">
    <location>
        <position position="180"/>
    </location>
</feature>